<dbReference type="NCBIfam" id="TIGR00026">
    <property type="entry name" value="hi_GC_TIGR00026"/>
    <property type="match status" value="1"/>
</dbReference>
<dbReference type="Gene3D" id="2.30.110.10">
    <property type="entry name" value="Electron Transport, Fmn-binding Protein, Chain A"/>
    <property type="match status" value="1"/>
</dbReference>
<dbReference type="EMBL" id="JASVWF010000001">
    <property type="protein sequence ID" value="MDL5155599.1"/>
    <property type="molecule type" value="Genomic_DNA"/>
</dbReference>
<evidence type="ECO:0000256" key="2">
    <source>
        <dbReference type="ARBA" id="ARBA00049106"/>
    </source>
</evidence>
<reference evidence="3 4" key="1">
    <citation type="submission" date="2023-06" db="EMBL/GenBank/DDBJ databases">
        <title>Actinomycetospora Odt1-22.</title>
        <authorList>
            <person name="Supong K."/>
        </authorList>
    </citation>
    <scope>NUCLEOTIDE SEQUENCE [LARGE SCALE GENOMIC DNA]</scope>
    <source>
        <strain evidence="3 4">Odt1-22</strain>
    </source>
</reference>
<keyword evidence="4" id="KW-1185">Reference proteome</keyword>
<proteinExistence type="inferred from homology"/>
<dbReference type="InterPro" id="IPR012349">
    <property type="entry name" value="Split_barrel_FMN-bd"/>
</dbReference>
<dbReference type="RefSeq" id="WP_286051679.1">
    <property type="nucleotide sequence ID" value="NZ_JASVWF010000001.1"/>
</dbReference>
<comment type="caution">
    <text evidence="3">The sequence shown here is derived from an EMBL/GenBank/DDBJ whole genome shotgun (WGS) entry which is preliminary data.</text>
</comment>
<dbReference type="Proteomes" id="UP001231924">
    <property type="component" value="Unassembled WGS sequence"/>
</dbReference>
<protein>
    <submittedName>
        <fullName evidence="3">Nitroreductase family deazaflavin-dependent oxidoreductase</fullName>
    </submittedName>
</protein>
<name>A0ABT7M4M0_9PSEU</name>
<gene>
    <name evidence="3" type="ORF">QRT03_06515</name>
</gene>
<dbReference type="PANTHER" id="PTHR39428:SF1">
    <property type="entry name" value="F420H(2)-DEPENDENT QUINONE REDUCTASE RV1261C"/>
    <property type="match status" value="1"/>
</dbReference>
<sequence length="165" mass="18116">MIRYVDADPVRRAIRTATTSRPLAWLSARVLHRIDGVVVRATNGRSTFSGWVSGLPVVLLTTTGARTGLARTTPVLGIPDGAALIVLAANFGKTTHPAWYHNVRATPEVDVAVDGRSRRYHAVELTGDDRDHWFARAVELNPGWLRYRTWAGERAIPVVQLTPTG</sequence>
<dbReference type="PANTHER" id="PTHR39428">
    <property type="entry name" value="F420H(2)-DEPENDENT QUINONE REDUCTASE RV1261C"/>
    <property type="match status" value="1"/>
</dbReference>
<evidence type="ECO:0000313" key="3">
    <source>
        <dbReference type="EMBL" id="MDL5155599.1"/>
    </source>
</evidence>
<evidence type="ECO:0000313" key="4">
    <source>
        <dbReference type="Proteomes" id="UP001231924"/>
    </source>
</evidence>
<accession>A0ABT7M4M0</accession>
<evidence type="ECO:0000256" key="1">
    <source>
        <dbReference type="ARBA" id="ARBA00008710"/>
    </source>
</evidence>
<dbReference type="InterPro" id="IPR004378">
    <property type="entry name" value="F420H2_quin_Rdtase"/>
</dbReference>
<comment type="catalytic activity">
    <reaction evidence="2">
        <text>oxidized coenzyme F420-(gamma-L-Glu)(n) + a quinol + H(+) = reduced coenzyme F420-(gamma-L-Glu)(n) + a quinone</text>
        <dbReference type="Rhea" id="RHEA:39663"/>
        <dbReference type="Rhea" id="RHEA-COMP:12939"/>
        <dbReference type="Rhea" id="RHEA-COMP:14378"/>
        <dbReference type="ChEBI" id="CHEBI:15378"/>
        <dbReference type="ChEBI" id="CHEBI:24646"/>
        <dbReference type="ChEBI" id="CHEBI:132124"/>
        <dbReference type="ChEBI" id="CHEBI:133980"/>
        <dbReference type="ChEBI" id="CHEBI:139511"/>
    </reaction>
</comment>
<dbReference type="Pfam" id="PF04075">
    <property type="entry name" value="F420H2_quin_red"/>
    <property type="match status" value="1"/>
</dbReference>
<organism evidence="3 4">
    <name type="scientific">Actinomycetospora termitidis</name>
    <dbReference type="NCBI Taxonomy" id="3053470"/>
    <lineage>
        <taxon>Bacteria</taxon>
        <taxon>Bacillati</taxon>
        <taxon>Actinomycetota</taxon>
        <taxon>Actinomycetes</taxon>
        <taxon>Pseudonocardiales</taxon>
        <taxon>Pseudonocardiaceae</taxon>
        <taxon>Actinomycetospora</taxon>
    </lineage>
</organism>
<comment type="similarity">
    <text evidence="1">Belongs to the F420H(2)-dependent quinone reductase family.</text>
</comment>